<feature type="transmembrane region" description="Helical" evidence="1">
    <location>
        <begin position="235"/>
        <end position="257"/>
    </location>
</feature>
<dbReference type="EMBL" id="BKAJ01000143">
    <property type="protein sequence ID" value="GEP59874.1"/>
    <property type="molecule type" value="Genomic_DNA"/>
</dbReference>
<feature type="transmembrane region" description="Helical" evidence="1">
    <location>
        <begin position="206"/>
        <end position="228"/>
    </location>
</feature>
<keyword evidence="1" id="KW-0472">Membrane</keyword>
<evidence type="ECO:0000313" key="3">
    <source>
        <dbReference type="Proteomes" id="UP000321058"/>
    </source>
</evidence>
<dbReference type="PANTHER" id="PTHR40400">
    <property type="entry name" value="SLR1512 PROTEIN"/>
    <property type="match status" value="1"/>
</dbReference>
<protein>
    <submittedName>
        <fullName evidence="2">Sodium-dependent bicarbonate transport family permease</fullName>
    </submittedName>
</protein>
<gene>
    <name evidence="2" type="ORF">RSO01_70400</name>
</gene>
<proteinExistence type="predicted"/>
<feature type="transmembrane region" description="Helical" evidence="1">
    <location>
        <begin position="44"/>
        <end position="65"/>
    </location>
</feature>
<keyword evidence="1" id="KW-1133">Transmembrane helix</keyword>
<feature type="transmembrane region" description="Helical" evidence="1">
    <location>
        <begin position="71"/>
        <end position="95"/>
    </location>
</feature>
<keyword evidence="1" id="KW-0812">Transmembrane</keyword>
<feature type="transmembrane region" description="Helical" evidence="1">
    <location>
        <begin position="146"/>
        <end position="165"/>
    </location>
</feature>
<dbReference type="PANTHER" id="PTHR40400:SF1">
    <property type="entry name" value="SLR1512 PROTEIN"/>
    <property type="match status" value="1"/>
</dbReference>
<keyword evidence="3" id="KW-1185">Reference proteome</keyword>
<dbReference type="RefSeq" id="WP_246159024.1">
    <property type="nucleotide sequence ID" value="NZ_BKAJ01000143.1"/>
</dbReference>
<dbReference type="AlphaFoldDB" id="A0A512NLP8"/>
<accession>A0A512NLP8</accession>
<dbReference type="Proteomes" id="UP000321058">
    <property type="component" value="Unassembled WGS sequence"/>
</dbReference>
<sequence>MPNHGLSATLVTALAAGLALSFLTPFVAYLLLRLTTRLSIVDAAAVSAHYGSISAVTLVAVMGVLREMGLAFEGFMIAVAAVMETPAILSALFLARRQRETGHAAALAREILLSGAVVMLLGSFAIGAVTGERGSAILKPFLVDQFAGFLCLFLLDMGLVSGRGLRDGARVLSTGTIAFALIMPLAGASFASALAPFVGLSTGGTAILITLAASASYIAVPAAMRLALPAANPGLALALSLGVTFPFNLTLGIPLYIGLAQRITA</sequence>
<organism evidence="2 3">
    <name type="scientific">Reyranella soli</name>
    <dbReference type="NCBI Taxonomy" id="1230389"/>
    <lineage>
        <taxon>Bacteria</taxon>
        <taxon>Pseudomonadati</taxon>
        <taxon>Pseudomonadota</taxon>
        <taxon>Alphaproteobacteria</taxon>
        <taxon>Hyphomicrobiales</taxon>
        <taxon>Reyranellaceae</taxon>
        <taxon>Reyranella</taxon>
    </lineage>
</organism>
<comment type="caution">
    <text evidence="2">The sequence shown here is derived from an EMBL/GenBank/DDBJ whole genome shotgun (WGS) entry which is preliminary data.</text>
</comment>
<feature type="transmembrane region" description="Helical" evidence="1">
    <location>
        <begin position="6"/>
        <end position="32"/>
    </location>
</feature>
<feature type="transmembrane region" description="Helical" evidence="1">
    <location>
        <begin position="177"/>
        <end position="200"/>
    </location>
</feature>
<name>A0A512NLP8_9HYPH</name>
<evidence type="ECO:0000256" key="1">
    <source>
        <dbReference type="SAM" id="Phobius"/>
    </source>
</evidence>
<reference evidence="2 3" key="1">
    <citation type="submission" date="2019-07" db="EMBL/GenBank/DDBJ databases">
        <title>Whole genome shotgun sequence of Reyranella soli NBRC 108950.</title>
        <authorList>
            <person name="Hosoyama A."/>
            <person name="Uohara A."/>
            <person name="Ohji S."/>
            <person name="Ichikawa N."/>
        </authorList>
    </citation>
    <scope>NUCLEOTIDE SEQUENCE [LARGE SCALE GENOMIC DNA]</scope>
    <source>
        <strain evidence="2 3">NBRC 108950</strain>
    </source>
</reference>
<dbReference type="Pfam" id="PF05982">
    <property type="entry name" value="Sbt_1"/>
    <property type="match status" value="1"/>
</dbReference>
<dbReference type="InterPro" id="IPR010293">
    <property type="entry name" value="Sbt_1"/>
</dbReference>
<evidence type="ECO:0000313" key="2">
    <source>
        <dbReference type="EMBL" id="GEP59874.1"/>
    </source>
</evidence>
<feature type="transmembrane region" description="Helical" evidence="1">
    <location>
        <begin position="107"/>
        <end position="126"/>
    </location>
</feature>